<feature type="region of interest" description="Disordered" evidence="5">
    <location>
        <begin position="31"/>
        <end position="65"/>
    </location>
</feature>
<dbReference type="InterPro" id="IPR010104">
    <property type="entry name" value="TonB_rcpt_bac"/>
</dbReference>
<keyword evidence="6" id="KW-0732">Signal</keyword>
<dbReference type="Gene3D" id="2.170.130.10">
    <property type="entry name" value="TonB-dependent receptor, plug domain"/>
    <property type="match status" value="1"/>
</dbReference>
<proteinExistence type="inferred from homology"/>
<dbReference type="InterPro" id="IPR036942">
    <property type="entry name" value="Beta-barrel_TonB_sf"/>
</dbReference>
<evidence type="ECO:0000259" key="8">
    <source>
        <dbReference type="Pfam" id="PF07715"/>
    </source>
</evidence>
<feature type="signal peptide" evidence="6">
    <location>
        <begin position="1"/>
        <end position="25"/>
    </location>
</feature>
<dbReference type="InterPro" id="IPR037066">
    <property type="entry name" value="Plug_dom_sf"/>
</dbReference>
<dbReference type="InterPro" id="IPR012910">
    <property type="entry name" value="Plug_dom"/>
</dbReference>
<gene>
    <name evidence="9" type="ORF">DEO45_05730</name>
</gene>
<dbReference type="Pfam" id="PF07715">
    <property type="entry name" value="Plug"/>
    <property type="match status" value="1"/>
</dbReference>
<feature type="compositionally biased region" description="Polar residues" evidence="5">
    <location>
        <begin position="31"/>
        <end position="40"/>
    </location>
</feature>
<dbReference type="PANTHER" id="PTHR40980">
    <property type="entry name" value="PLUG DOMAIN-CONTAINING PROTEIN"/>
    <property type="match status" value="1"/>
</dbReference>
<feature type="chain" id="PRO_5016900497" evidence="6">
    <location>
        <begin position="26"/>
        <end position="971"/>
    </location>
</feature>
<dbReference type="RefSeq" id="WP_114341346.1">
    <property type="nucleotide sequence ID" value="NZ_QFWQ01000004.1"/>
</dbReference>
<keyword evidence="2 4" id="KW-0472">Membrane</keyword>
<comment type="caution">
    <text evidence="9">The sequence shown here is derived from an EMBL/GenBank/DDBJ whole genome shotgun (WGS) entry which is preliminary data.</text>
</comment>
<accession>A0A368KH68</accession>
<name>A0A368KH68_9GAMM</name>
<dbReference type="SUPFAM" id="SSF56935">
    <property type="entry name" value="Porins"/>
    <property type="match status" value="1"/>
</dbReference>
<dbReference type="InterPro" id="IPR000531">
    <property type="entry name" value="Beta-barrel_TonB"/>
</dbReference>
<dbReference type="AlphaFoldDB" id="A0A368KH68"/>
<dbReference type="PANTHER" id="PTHR40980:SF3">
    <property type="entry name" value="TONB-DEPENDENT RECEPTOR-LIKE BETA-BARREL DOMAIN-CONTAINING PROTEIN"/>
    <property type="match status" value="1"/>
</dbReference>
<comment type="subcellular location">
    <subcellularLocation>
        <location evidence="1 4">Cell outer membrane</location>
    </subcellularLocation>
</comment>
<keyword evidence="9" id="KW-0675">Receptor</keyword>
<dbReference type="EMBL" id="QFWQ01000004">
    <property type="protein sequence ID" value="RCS30335.1"/>
    <property type="molecule type" value="Genomic_DNA"/>
</dbReference>
<evidence type="ECO:0000313" key="9">
    <source>
        <dbReference type="EMBL" id="RCS30335.1"/>
    </source>
</evidence>
<feature type="compositionally biased region" description="Basic and acidic residues" evidence="5">
    <location>
        <begin position="47"/>
        <end position="60"/>
    </location>
</feature>
<evidence type="ECO:0000256" key="5">
    <source>
        <dbReference type="SAM" id="MobiDB-lite"/>
    </source>
</evidence>
<dbReference type="OrthoDB" id="8727862at2"/>
<keyword evidence="3" id="KW-0998">Cell outer membrane</keyword>
<dbReference type="Proteomes" id="UP000252387">
    <property type="component" value="Unassembled WGS sequence"/>
</dbReference>
<evidence type="ECO:0000313" key="10">
    <source>
        <dbReference type="Proteomes" id="UP000252387"/>
    </source>
</evidence>
<dbReference type="NCBIfam" id="TIGR01782">
    <property type="entry name" value="TonB-Xanth-Caul"/>
    <property type="match status" value="1"/>
</dbReference>
<evidence type="ECO:0000259" key="7">
    <source>
        <dbReference type="Pfam" id="PF00593"/>
    </source>
</evidence>
<protein>
    <submittedName>
        <fullName evidence="9">TonB-dependent receptor</fullName>
    </submittedName>
</protein>
<organism evidence="9 10">
    <name type="scientific">Rhodanobacter denitrificans</name>
    <dbReference type="NCBI Taxonomy" id="666685"/>
    <lineage>
        <taxon>Bacteria</taxon>
        <taxon>Pseudomonadati</taxon>
        <taxon>Pseudomonadota</taxon>
        <taxon>Gammaproteobacteria</taxon>
        <taxon>Lysobacterales</taxon>
        <taxon>Rhodanobacteraceae</taxon>
        <taxon>Rhodanobacter</taxon>
    </lineage>
</organism>
<reference evidence="9 10" key="1">
    <citation type="submission" date="2018-05" db="EMBL/GenBank/DDBJ databases">
        <title>Draft genome sequence of Rhodanobacter denitrificans Yn1 isolated from gold copper mine.</title>
        <authorList>
            <person name="Yang N."/>
            <person name="Mazhar H.S."/>
            <person name="Rensing C."/>
        </authorList>
    </citation>
    <scope>NUCLEOTIDE SEQUENCE [LARGE SCALE GENOMIC DNA]</scope>
    <source>
        <strain evidence="9 10">Yn1</strain>
    </source>
</reference>
<evidence type="ECO:0000256" key="1">
    <source>
        <dbReference type="ARBA" id="ARBA00004442"/>
    </source>
</evidence>
<dbReference type="GO" id="GO:0009279">
    <property type="term" value="C:cell outer membrane"/>
    <property type="evidence" value="ECO:0007669"/>
    <property type="project" value="UniProtKB-SubCell"/>
</dbReference>
<comment type="similarity">
    <text evidence="4">Belongs to the TonB-dependent receptor family.</text>
</comment>
<evidence type="ECO:0000256" key="4">
    <source>
        <dbReference type="RuleBase" id="RU003357"/>
    </source>
</evidence>
<dbReference type="Pfam" id="PF00593">
    <property type="entry name" value="TonB_dep_Rec_b-barrel"/>
    <property type="match status" value="1"/>
</dbReference>
<feature type="domain" description="TonB-dependent receptor plug" evidence="8">
    <location>
        <begin position="86"/>
        <end position="188"/>
    </location>
</feature>
<feature type="domain" description="TonB-dependent receptor-like beta-barrel" evidence="7">
    <location>
        <begin position="482"/>
        <end position="936"/>
    </location>
</feature>
<keyword evidence="10" id="KW-1185">Reference proteome</keyword>
<evidence type="ECO:0000256" key="2">
    <source>
        <dbReference type="ARBA" id="ARBA00023136"/>
    </source>
</evidence>
<evidence type="ECO:0000256" key="3">
    <source>
        <dbReference type="ARBA" id="ARBA00023237"/>
    </source>
</evidence>
<keyword evidence="4" id="KW-0798">TonB box</keyword>
<sequence>MVLKHNVLAMAIASVCLGMCATAYAATAPLSGQQQSTQDQAPAASTDKADQNSKDADGKRKSQKQLQSVEVNGFISSIENSTALKKNADSIVEAVSAEQVGKLPGTSIADTLGRLPGLAVQTLNGRPQVLTIHGLGPDFSTALINGGQQVSTSNNRDVQFDQYPSSWFDNVVVHLSPQADLIGQGLSGTVDMHTIRPLDKSGPEAAVNAKYIWNSMSELAPGKGVGNTGHNVNGVWVNQFADHTFGVTLGVDLEDNPTQIQHQAPWGYPSDANGDAVIGGSKNYGITDSMKRNGALATVQWQPNEFYTGTIDLTYDNFKETQQAKGMEFPLWWSSAKLLPGAVAQNGFVQSGTYGNVKPVIRNDYNSTSARVYNFNWENKFTINENWTINANANYSRATNHSVNLESYSGTGYTPANGALDTVGFSELGNRLLNLSPSLNYTQGVVLTDPQGWGAGNDVVQAGFINAPRTVDYLANVRLAVERSFTSGPFSSVEFGVSNSRRNKTYHIDQAFLTLGGGTLSGGNAVKTAPIQGGSSCDPLSWMGIGSQICYNPFALIDNGSLVNVPTFGSNTGTPPDWKTHENVFTPYVQFNIDTHLGDVSLRGNFGMQAQHTAQSATGERVAPGSTITGNGITLIPVTGSTSYTRYLPSANLIFGFTDNDNLRFSAARTLARPRMDQMNAGLGVSGNVTHLASTDPNQAYFSASGGNPKLKPTMADNFNVSYEHYFSGPASGYECNSADQKNSDLCRSGGGGGYFSVSGYFIGLHDYINPNSSFLYNFSSFLPFTLSPAQLSQLGTPYGIVSGPTNQGRGYVKGLQGTLNLPFNLLTPVLDGFGTILTANRTKSSLVYPGNATPITVPGLSKWVANGTVYYQHNGFEARISDNYRSNFLGEVSGISATRIEQTLKGGSSFDAQVSYTFDSGRFKGLTLIAQGSNLSNKIFTTFQNNDPRQVQMWERYGRTYSLGASYKFQ</sequence>
<dbReference type="Gene3D" id="2.40.170.20">
    <property type="entry name" value="TonB-dependent receptor, beta-barrel domain"/>
    <property type="match status" value="1"/>
</dbReference>
<evidence type="ECO:0000256" key="6">
    <source>
        <dbReference type="SAM" id="SignalP"/>
    </source>
</evidence>